<name>A0A7M5WYV5_9CNID</name>
<keyword evidence="2" id="KW-1185">Reference proteome</keyword>
<accession>A0A7M5WYV5</accession>
<organism evidence="1 2">
    <name type="scientific">Clytia hemisphaerica</name>
    <dbReference type="NCBI Taxonomy" id="252671"/>
    <lineage>
        <taxon>Eukaryota</taxon>
        <taxon>Metazoa</taxon>
        <taxon>Cnidaria</taxon>
        <taxon>Hydrozoa</taxon>
        <taxon>Hydroidolina</taxon>
        <taxon>Leptothecata</taxon>
        <taxon>Obeliida</taxon>
        <taxon>Clytiidae</taxon>
        <taxon>Clytia</taxon>
    </lineage>
</organism>
<evidence type="ECO:0000313" key="2">
    <source>
        <dbReference type="Proteomes" id="UP000594262"/>
    </source>
</evidence>
<dbReference type="EnsemblMetazoa" id="CLYHEMT015097.2">
    <property type="protein sequence ID" value="CLYHEMP015097.2"/>
    <property type="gene ID" value="CLYHEMG015097"/>
</dbReference>
<dbReference type="Proteomes" id="UP000594262">
    <property type="component" value="Unplaced"/>
</dbReference>
<evidence type="ECO:0000313" key="1">
    <source>
        <dbReference type="EnsemblMetazoa" id="CLYHEMP015097.2"/>
    </source>
</evidence>
<sequence length="101" mass="11681">MKSSTQELSKYNFQLASRSSNFLGRCACLEPVAFPEFNANYDRTQYLRLQTTKTTFAVFKSELSRINNFANLDATTKKIVQSVYYIVYDQINTLSKDIIEK</sequence>
<dbReference type="AlphaFoldDB" id="A0A7M5WYV5"/>
<protein>
    <submittedName>
        <fullName evidence="1">Uncharacterized protein</fullName>
    </submittedName>
</protein>
<reference evidence="1" key="1">
    <citation type="submission" date="2021-01" db="UniProtKB">
        <authorList>
            <consortium name="EnsemblMetazoa"/>
        </authorList>
    </citation>
    <scope>IDENTIFICATION</scope>
</reference>
<proteinExistence type="predicted"/>